<dbReference type="InterPro" id="IPR002347">
    <property type="entry name" value="SDR_fam"/>
</dbReference>
<evidence type="ECO:0000256" key="2">
    <source>
        <dbReference type="ARBA" id="ARBA00023002"/>
    </source>
</evidence>
<reference evidence="3" key="2">
    <citation type="submission" date="2021-04" db="EMBL/GenBank/DDBJ databases">
        <authorList>
            <person name="Gilroy R."/>
        </authorList>
    </citation>
    <scope>NUCLEOTIDE SEQUENCE</scope>
    <source>
        <strain evidence="3">6627</strain>
    </source>
</reference>
<sequence>MTLSDFQAKYGKYAVLFGGADGLGAETAKKLAEKGLSIICVDYSQEKLDQFEAEFRKIYSVDFIPVKIDLSEENAVLDVFDVTDRLDVGFVSYIAALHKFGKIQDISWDDYMKMFNVNILNFTKAMKHYMGIFVEQGHGGIMNYSSLTALTSSPYNVEYGAGKAYIKSFTQAMAYEGEKEGVDVMVATLGATATPTELKAQPQGDLGAKIQSMALTPEDTVNEIFDNFGKVHSYYVGEHPKSQVKKWRIENDDDGLAEYMGKFYE</sequence>
<dbReference type="InterPro" id="IPR020904">
    <property type="entry name" value="Sc_DH/Rdtase_CS"/>
</dbReference>
<comment type="caution">
    <text evidence="3">The sequence shown here is derived from an EMBL/GenBank/DDBJ whole genome shotgun (WGS) entry which is preliminary data.</text>
</comment>
<dbReference type="PROSITE" id="PS00061">
    <property type="entry name" value="ADH_SHORT"/>
    <property type="match status" value="1"/>
</dbReference>
<dbReference type="GO" id="GO:0016491">
    <property type="term" value="F:oxidoreductase activity"/>
    <property type="evidence" value="ECO:0007669"/>
    <property type="project" value="UniProtKB-KW"/>
</dbReference>
<dbReference type="Proteomes" id="UP000823963">
    <property type="component" value="Unassembled WGS sequence"/>
</dbReference>
<dbReference type="InterPro" id="IPR036291">
    <property type="entry name" value="NAD(P)-bd_dom_sf"/>
</dbReference>
<name>A0A9D2AAL5_9LACO</name>
<evidence type="ECO:0000313" key="4">
    <source>
        <dbReference type="Proteomes" id="UP000823963"/>
    </source>
</evidence>
<gene>
    <name evidence="3" type="ORF">H9861_06535</name>
</gene>
<organism evidence="3 4">
    <name type="scientific">Candidatus Ligilactobacillus excrementigallinarum</name>
    <dbReference type="NCBI Taxonomy" id="2838641"/>
    <lineage>
        <taxon>Bacteria</taxon>
        <taxon>Bacillati</taxon>
        <taxon>Bacillota</taxon>
        <taxon>Bacilli</taxon>
        <taxon>Lactobacillales</taxon>
        <taxon>Lactobacillaceae</taxon>
        <taxon>Ligilactobacillus</taxon>
    </lineage>
</organism>
<accession>A0A9D2AAL5</accession>
<evidence type="ECO:0000256" key="1">
    <source>
        <dbReference type="ARBA" id="ARBA00006484"/>
    </source>
</evidence>
<dbReference type="PANTHER" id="PTHR42901:SF1">
    <property type="entry name" value="ALCOHOL DEHYDROGENASE"/>
    <property type="match status" value="1"/>
</dbReference>
<dbReference type="PRINTS" id="PR00081">
    <property type="entry name" value="GDHRDH"/>
</dbReference>
<dbReference type="AlphaFoldDB" id="A0A9D2AAL5"/>
<dbReference type="EMBL" id="DXFP01000061">
    <property type="protein sequence ID" value="HIX02396.1"/>
    <property type="molecule type" value="Genomic_DNA"/>
</dbReference>
<dbReference type="PANTHER" id="PTHR42901">
    <property type="entry name" value="ALCOHOL DEHYDROGENASE"/>
    <property type="match status" value="1"/>
</dbReference>
<proteinExistence type="inferred from homology"/>
<dbReference type="Gene3D" id="3.40.50.720">
    <property type="entry name" value="NAD(P)-binding Rossmann-like Domain"/>
    <property type="match status" value="1"/>
</dbReference>
<dbReference type="Pfam" id="PF00106">
    <property type="entry name" value="adh_short"/>
    <property type="match status" value="1"/>
</dbReference>
<dbReference type="CDD" id="cd05233">
    <property type="entry name" value="SDR_c"/>
    <property type="match status" value="1"/>
</dbReference>
<dbReference type="SUPFAM" id="SSF51735">
    <property type="entry name" value="NAD(P)-binding Rossmann-fold domains"/>
    <property type="match status" value="1"/>
</dbReference>
<dbReference type="SMR" id="A0A9D2AAL5"/>
<keyword evidence="2" id="KW-0560">Oxidoreductase</keyword>
<protein>
    <submittedName>
        <fullName evidence="3">SDR family NAD(P)-dependent oxidoreductase</fullName>
    </submittedName>
</protein>
<comment type="similarity">
    <text evidence="1">Belongs to the short-chain dehydrogenases/reductases (SDR) family.</text>
</comment>
<reference evidence="3" key="1">
    <citation type="journal article" date="2021" name="PeerJ">
        <title>Extensive microbial diversity within the chicken gut microbiome revealed by metagenomics and culture.</title>
        <authorList>
            <person name="Gilroy R."/>
            <person name="Ravi A."/>
            <person name="Getino M."/>
            <person name="Pursley I."/>
            <person name="Horton D.L."/>
            <person name="Alikhan N.F."/>
            <person name="Baker D."/>
            <person name="Gharbi K."/>
            <person name="Hall N."/>
            <person name="Watson M."/>
            <person name="Adriaenssens E.M."/>
            <person name="Foster-Nyarko E."/>
            <person name="Jarju S."/>
            <person name="Secka A."/>
            <person name="Antonio M."/>
            <person name="Oren A."/>
            <person name="Chaudhuri R.R."/>
            <person name="La Ragione R."/>
            <person name="Hildebrand F."/>
            <person name="Pallen M.J."/>
        </authorList>
    </citation>
    <scope>NUCLEOTIDE SEQUENCE</scope>
    <source>
        <strain evidence="3">6627</strain>
    </source>
</reference>
<evidence type="ECO:0000313" key="3">
    <source>
        <dbReference type="EMBL" id="HIX02396.1"/>
    </source>
</evidence>